<proteinExistence type="predicted"/>
<dbReference type="HOGENOM" id="CLU_2384535_0_0_6"/>
<reference evidence="2" key="1">
    <citation type="journal article" date="2010" name="Mol. Biosyst.">
        <title>Complete genome sequence and comparative analysis of Shewanella violacea, a psychrophilic and piezophilic bacterium from deep sea floor sediments.</title>
        <authorList>
            <person name="Aono E."/>
            <person name="Baba T."/>
            <person name="Ara T."/>
            <person name="Nishi T."/>
            <person name="Nakamichi T."/>
            <person name="Inamoto E."/>
            <person name="Toyonaga H."/>
            <person name="Hasegawa M."/>
            <person name="Takai Y."/>
            <person name="Okumura Y."/>
            <person name="Baba M."/>
            <person name="Tomita M."/>
            <person name="Kato C."/>
            <person name="Oshima T."/>
            <person name="Nakasone K."/>
            <person name="Mori H."/>
        </authorList>
    </citation>
    <scope>NUCLEOTIDE SEQUENCE [LARGE SCALE GENOMIC DNA]</scope>
    <source>
        <strain evidence="2">JCM 10179 / CIP 106290 / LMG 19151 / DSS12</strain>
    </source>
</reference>
<accession>D4ZKF2</accession>
<evidence type="ECO:0000313" key="1">
    <source>
        <dbReference type="EMBL" id="BAJ02151.1"/>
    </source>
</evidence>
<sequence>MWNNLKSYLTQWSTWRGLLLIGASVAGLHPVATEAVLSIGDMAITGQSAGIAVAGVFGSYETLRNERKPWDYLRENEQAAQVPNYKPFKWGPFK</sequence>
<keyword evidence="2" id="KW-1185">Reference proteome</keyword>
<dbReference type="EMBL" id="AP011177">
    <property type="protein sequence ID" value="BAJ02151.1"/>
    <property type="molecule type" value="Genomic_DNA"/>
</dbReference>
<organism evidence="1 2">
    <name type="scientific">Shewanella violacea (strain JCM 10179 / CIP 106290 / LMG 19151 / DSS12)</name>
    <dbReference type="NCBI Taxonomy" id="637905"/>
    <lineage>
        <taxon>Bacteria</taxon>
        <taxon>Pseudomonadati</taxon>
        <taxon>Pseudomonadota</taxon>
        <taxon>Gammaproteobacteria</taxon>
        <taxon>Alteromonadales</taxon>
        <taxon>Shewanellaceae</taxon>
        <taxon>Shewanella</taxon>
    </lineage>
</organism>
<evidence type="ECO:0008006" key="3">
    <source>
        <dbReference type="Google" id="ProtNLM"/>
    </source>
</evidence>
<dbReference type="AlphaFoldDB" id="D4ZKF2"/>
<dbReference type="eggNOG" id="ENOG5031ANK">
    <property type="taxonomic scope" value="Bacteria"/>
</dbReference>
<dbReference type="KEGG" id="svo:SVI_2180"/>
<dbReference type="Proteomes" id="UP000002350">
    <property type="component" value="Chromosome"/>
</dbReference>
<dbReference type="RefSeq" id="WP_013051456.1">
    <property type="nucleotide sequence ID" value="NC_014012.1"/>
</dbReference>
<dbReference type="OrthoDB" id="6272785at2"/>
<dbReference type="STRING" id="637905.SVI_2180"/>
<name>D4ZKF2_SHEVD</name>
<protein>
    <recommendedName>
        <fullName evidence="3">Holin</fullName>
    </recommendedName>
</protein>
<gene>
    <name evidence="1" type="ordered locus">SVI_2180</name>
</gene>
<evidence type="ECO:0000313" key="2">
    <source>
        <dbReference type="Proteomes" id="UP000002350"/>
    </source>
</evidence>